<reference evidence="5" key="1">
    <citation type="submission" date="2020-06" db="EMBL/GenBank/DDBJ databases">
        <title>Insight into the genomes of haloalkaliphilic bacilli from Kenyan soda lakes.</title>
        <authorList>
            <person name="Mwirichia R."/>
            <person name="Villamizar G.C."/>
            <person name="Poehlein A."/>
            <person name="Mugweru J."/>
            <person name="Kipnyargis A."/>
            <person name="Kiplimo D."/>
            <person name="Orwa P."/>
            <person name="Daniel R."/>
        </authorList>
    </citation>
    <scope>NUCLEOTIDE SEQUENCE</scope>
    <source>
        <strain evidence="5">B1096_S55</strain>
    </source>
</reference>
<feature type="domain" description="Flavin reductase like" evidence="4">
    <location>
        <begin position="10"/>
        <end position="157"/>
    </location>
</feature>
<dbReference type="InterPro" id="IPR012349">
    <property type="entry name" value="Split_barrel_FMN-bd"/>
</dbReference>
<comment type="similarity">
    <text evidence="3">Belongs to the flavoredoxin family.</text>
</comment>
<accession>A0A9Q4G090</accession>
<dbReference type="Pfam" id="PF01613">
    <property type="entry name" value="Flavin_Reduct"/>
    <property type="match status" value="1"/>
</dbReference>
<dbReference type="PANTHER" id="PTHR43567">
    <property type="entry name" value="FLAVOREDOXIN-RELATED-RELATED"/>
    <property type="match status" value="1"/>
</dbReference>
<dbReference type="PANTHER" id="PTHR43567:SF1">
    <property type="entry name" value="FLAVOREDOXIN"/>
    <property type="match status" value="1"/>
</dbReference>
<comment type="cofactor">
    <cofactor evidence="1">
        <name>FMN</name>
        <dbReference type="ChEBI" id="CHEBI:58210"/>
    </cofactor>
</comment>
<evidence type="ECO:0000256" key="2">
    <source>
        <dbReference type="ARBA" id="ARBA00022630"/>
    </source>
</evidence>
<dbReference type="SMART" id="SM00903">
    <property type="entry name" value="Flavin_Reduct"/>
    <property type="match status" value="1"/>
</dbReference>
<dbReference type="Proteomes" id="UP001057753">
    <property type="component" value="Unassembled WGS sequence"/>
</dbReference>
<dbReference type="RefSeq" id="WP_257822205.1">
    <property type="nucleotide sequence ID" value="NZ_JABXYM010000001.1"/>
</dbReference>
<dbReference type="SUPFAM" id="SSF50475">
    <property type="entry name" value="FMN-binding split barrel"/>
    <property type="match status" value="1"/>
</dbReference>
<keyword evidence="6" id="KW-1185">Reference proteome</keyword>
<comment type="caution">
    <text evidence="5">The sequence shown here is derived from an EMBL/GenBank/DDBJ whole genome shotgun (WGS) entry which is preliminary data.</text>
</comment>
<dbReference type="InterPro" id="IPR052174">
    <property type="entry name" value="Flavoredoxin"/>
</dbReference>
<evidence type="ECO:0000313" key="5">
    <source>
        <dbReference type="EMBL" id="MCR6097832.1"/>
    </source>
</evidence>
<protein>
    <submittedName>
        <fullName evidence="5">Flavin reductase family protein</fullName>
    </submittedName>
</protein>
<keyword evidence="2" id="KW-0285">Flavoprotein</keyword>
<organism evidence="5 6">
    <name type="scientific">Salipaludibacillus agaradhaerens</name>
    <name type="common">Bacillus agaradhaerens</name>
    <dbReference type="NCBI Taxonomy" id="76935"/>
    <lineage>
        <taxon>Bacteria</taxon>
        <taxon>Bacillati</taxon>
        <taxon>Bacillota</taxon>
        <taxon>Bacilli</taxon>
        <taxon>Bacillales</taxon>
        <taxon>Bacillaceae</taxon>
    </lineage>
</organism>
<evidence type="ECO:0000256" key="1">
    <source>
        <dbReference type="ARBA" id="ARBA00001917"/>
    </source>
</evidence>
<dbReference type="Gene3D" id="2.30.110.10">
    <property type="entry name" value="Electron Transport, Fmn-binding Protein, Chain A"/>
    <property type="match status" value="1"/>
</dbReference>
<dbReference type="AlphaFoldDB" id="A0A9Q4G090"/>
<dbReference type="InterPro" id="IPR002563">
    <property type="entry name" value="Flavin_Rdtase-like_dom"/>
</dbReference>
<evidence type="ECO:0000256" key="3">
    <source>
        <dbReference type="ARBA" id="ARBA00038054"/>
    </source>
</evidence>
<evidence type="ECO:0000313" key="6">
    <source>
        <dbReference type="Proteomes" id="UP001057753"/>
    </source>
</evidence>
<sequence>MLKNTSQLVLHSYPGLIALVTAKHDSHANMMAAGWHSYMSVAPPIYGVAIGKERFTYELIQKSGSFAINFVSAEYAHYIEVSGKTSGRDGDKLEKMMAKWQAGEATGAPILENAYVAYECTVRDCKTYGDHDWMSGDIKRFYKNDDLFEENGLPNFSKLQIPLFLGQSHYLIADNGTTIKHIQFEPENTKSE</sequence>
<proteinExistence type="inferred from homology"/>
<name>A0A9Q4G090_SALAG</name>
<dbReference type="GO" id="GO:0010181">
    <property type="term" value="F:FMN binding"/>
    <property type="evidence" value="ECO:0007669"/>
    <property type="project" value="InterPro"/>
</dbReference>
<dbReference type="EMBL" id="JABXYM010000001">
    <property type="protein sequence ID" value="MCR6097832.1"/>
    <property type="molecule type" value="Genomic_DNA"/>
</dbReference>
<gene>
    <name evidence="5" type="ORF">HXA33_14945</name>
</gene>
<evidence type="ECO:0000259" key="4">
    <source>
        <dbReference type="SMART" id="SM00903"/>
    </source>
</evidence>
<dbReference type="GO" id="GO:0016646">
    <property type="term" value="F:oxidoreductase activity, acting on the CH-NH group of donors, NAD or NADP as acceptor"/>
    <property type="evidence" value="ECO:0007669"/>
    <property type="project" value="UniProtKB-ARBA"/>
</dbReference>